<dbReference type="AlphaFoldDB" id="A0A1D9MDX4"/>
<dbReference type="SUPFAM" id="SSF160387">
    <property type="entry name" value="NosL/MerB-like"/>
    <property type="match status" value="1"/>
</dbReference>
<sequence>MLALLVGAPLLAACKPQTEGPEPIRWGRETCEICGMIISEPQYAAEIRGGPDAKLVKFDDIGDAVHWLEGKEWKDDPGIEFWVMDYDSGFAGDQWLDARKAHFRSGVVSPMDYGFAAVKLPASDTVDFAAMHKAVLARGLTSRCHPDEIGKG</sequence>
<evidence type="ECO:0000313" key="2">
    <source>
        <dbReference type="Proteomes" id="UP000176562"/>
    </source>
</evidence>
<proteinExistence type="predicted"/>
<evidence type="ECO:0008006" key="3">
    <source>
        <dbReference type="Google" id="ProtNLM"/>
    </source>
</evidence>
<dbReference type="KEGG" id="rhp:LPB142_11890"/>
<reference evidence="1 2" key="1">
    <citation type="submission" date="2016-10" db="EMBL/GenBank/DDBJ databases">
        <title>Rhodobacter sp. LPB0142, isolated from sea water.</title>
        <authorList>
            <person name="Kim E."/>
            <person name="Yi H."/>
        </authorList>
    </citation>
    <scope>NUCLEOTIDE SEQUENCE [LARGE SCALE GENOMIC DNA]</scope>
    <source>
        <strain evidence="1 2">LPB0142</strain>
    </source>
</reference>
<dbReference type="EMBL" id="CP017781">
    <property type="protein sequence ID" value="AOZ69939.1"/>
    <property type="molecule type" value="Genomic_DNA"/>
</dbReference>
<keyword evidence="2" id="KW-1185">Reference proteome</keyword>
<protein>
    <recommendedName>
        <fullName evidence="3">Protein NosL</fullName>
    </recommendedName>
</protein>
<organism evidence="1 2">
    <name type="scientific">Rhodobacter xanthinilyticus</name>
    <dbReference type="NCBI Taxonomy" id="1850250"/>
    <lineage>
        <taxon>Bacteria</taxon>
        <taxon>Pseudomonadati</taxon>
        <taxon>Pseudomonadota</taxon>
        <taxon>Alphaproteobacteria</taxon>
        <taxon>Rhodobacterales</taxon>
        <taxon>Rhodobacter group</taxon>
        <taxon>Rhodobacter</taxon>
    </lineage>
</organism>
<evidence type="ECO:0000313" key="1">
    <source>
        <dbReference type="EMBL" id="AOZ69939.1"/>
    </source>
</evidence>
<dbReference type="STRING" id="1850250.LPB142_11890"/>
<gene>
    <name evidence="1" type="ORF">LPB142_11890</name>
</gene>
<name>A0A1D9MDX4_9RHOB</name>
<accession>A0A1D9MDX4</accession>
<dbReference type="Proteomes" id="UP000176562">
    <property type="component" value="Chromosome"/>
</dbReference>